<evidence type="ECO:0000313" key="2">
    <source>
        <dbReference type="EMBL" id="NSJ48229.1"/>
    </source>
</evidence>
<dbReference type="Pfam" id="PF01041">
    <property type="entry name" value="DegT_DnrJ_EryC1"/>
    <property type="match status" value="1"/>
</dbReference>
<dbReference type="Gene3D" id="3.40.640.10">
    <property type="entry name" value="Type I PLP-dependent aspartate aminotransferase-like (Major domain)"/>
    <property type="match status" value="1"/>
</dbReference>
<dbReference type="InterPro" id="IPR000653">
    <property type="entry name" value="DegT/StrS_aminotransferase"/>
</dbReference>
<reference evidence="2 3" key="1">
    <citation type="journal article" date="2020" name="Cell Host Microbe">
        <title>Functional and Genomic Variation between Human-Derived Isolates of Lachnospiraceae Reveals Inter- and Intra-Species Diversity.</title>
        <authorList>
            <person name="Sorbara M.T."/>
            <person name="Littmann E.R."/>
            <person name="Fontana E."/>
            <person name="Moody T.U."/>
            <person name="Kohout C.E."/>
            <person name="Gjonbalaj M."/>
            <person name="Eaton V."/>
            <person name="Seok R."/>
            <person name="Leiner I.M."/>
            <person name="Pamer E.G."/>
        </authorList>
    </citation>
    <scope>NUCLEOTIDE SEQUENCE [LARGE SCALE GENOMIC DNA]</scope>
    <source>
        <strain evidence="2 3">MSK.1.17</strain>
    </source>
</reference>
<gene>
    <name evidence="2" type="ORF">G5B36_05890</name>
</gene>
<dbReference type="SUPFAM" id="SSF53383">
    <property type="entry name" value="PLP-dependent transferases"/>
    <property type="match status" value="1"/>
</dbReference>
<evidence type="ECO:0000313" key="3">
    <source>
        <dbReference type="Proteomes" id="UP000669239"/>
    </source>
</evidence>
<dbReference type="Gene3D" id="3.90.1150.10">
    <property type="entry name" value="Aspartate Aminotransferase, domain 1"/>
    <property type="match status" value="1"/>
</dbReference>
<comment type="caution">
    <text evidence="2">The sequence shown here is derived from an EMBL/GenBank/DDBJ whole genome shotgun (WGS) entry which is preliminary data.</text>
</comment>
<organism evidence="2 3">
    <name type="scientific">Enterocloster aldenensis</name>
    <dbReference type="NCBI Taxonomy" id="358742"/>
    <lineage>
        <taxon>Bacteria</taxon>
        <taxon>Bacillati</taxon>
        <taxon>Bacillota</taxon>
        <taxon>Clostridia</taxon>
        <taxon>Lachnospirales</taxon>
        <taxon>Lachnospiraceae</taxon>
        <taxon>Enterocloster</taxon>
    </lineage>
</organism>
<proteinExistence type="inferred from homology"/>
<dbReference type="PANTHER" id="PTHR30244:SF34">
    <property type="entry name" value="DTDP-4-AMINO-4,6-DIDEOXYGALACTOSE TRANSAMINASE"/>
    <property type="match status" value="1"/>
</dbReference>
<dbReference type="PIRSF" id="PIRSF000390">
    <property type="entry name" value="PLP_StrS"/>
    <property type="match status" value="1"/>
</dbReference>
<keyword evidence="1" id="KW-0663">Pyridoxal phosphate</keyword>
<evidence type="ECO:0000256" key="1">
    <source>
        <dbReference type="RuleBase" id="RU004508"/>
    </source>
</evidence>
<name>A0ABX2HFS9_9FIRM</name>
<dbReference type="InterPro" id="IPR015424">
    <property type="entry name" value="PyrdxlP-dep_Trfase"/>
</dbReference>
<comment type="similarity">
    <text evidence="1">Belongs to the DegT/DnrJ/EryC1 family.</text>
</comment>
<dbReference type="GO" id="GO:0008483">
    <property type="term" value="F:transaminase activity"/>
    <property type="evidence" value="ECO:0007669"/>
    <property type="project" value="UniProtKB-KW"/>
</dbReference>
<keyword evidence="3" id="KW-1185">Reference proteome</keyword>
<dbReference type="InterPro" id="IPR015421">
    <property type="entry name" value="PyrdxlP-dep_Trfase_major"/>
</dbReference>
<accession>A0ABX2HFS9</accession>
<dbReference type="CDD" id="cd00616">
    <property type="entry name" value="AHBA_syn"/>
    <property type="match status" value="1"/>
</dbReference>
<dbReference type="EMBL" id="JAAITT010000006">
    <property type="protein sequence ID" value="NSJ48229.1"/>
    <property type="molecule type" value="Genomic_DNA"/>
</dbReference>
<dbReference type="PANTHER" id="PTHR30244">
    <property type="entry name" value="TRANSAMINASE"/>
    <property type="match status" value="1"/>
</dbReference>
<protein>
    <submittedName>
        <fullName evidence="2">DegT/DnrJ/EryC1/StrS family aminotransferase</fullName>
    </submittedName>
</protein>
<keyword evidence="2" id="KW-0808">Transferase</keyword>
<dbReference type="InterPro" id="IPR015422">
    <property type="entry name" value="PyrdxlP-dep_Trfase_small"/>
</dbReference>
<dbReference type="Proteomes" id="UP000669239">
    <property type="component" value="Unassembled WGS sequence"/>
</dbReference>
<keyword evidence="2" id="KW-0032">Aminotransferase</keyword>
<sequence>MIMRKIPFSPPDVGADEINEIVKAVQSGWITTGPKTKLFEKKIADYCKVDKAVCLNSATACLESILRVLGVGPGDEVITSAYTYTASASPVCHVGAKLVMVDVAKDSFEMDYDLLERSITDKTKVIIPVDLGGIMCDYHKIFDIVQRKKELFCPSNRIQESIGRVIIVSDAAHAFGASRNGKMCGGLSDFTSFSFHAVKNLTTAEGGALTWRHIKGVDDDWIYNQFMLLSLHGQSKDALAKTKMGSWEYDIVSPFYKCNMTDITAAMGLAQLARYDDMMKKRKVFIGMYDAAFKPLGIKVLKHYTKDYTSSGHLYMVRIPGIGCTVRNNIIIKLAERGIAANVHYKPLPMMSGYAAMGFEIKDYPNAYGVYKNEITLPLHTCLEKEDVLYVIENMKEILDEIDRG</sequence>